<organism evidence="2 3">
    <name type="scientific">Mycena maculata</name>
    <dbReference type="NCBI Taxonomy" id="230809"/>
    <lineage>
        <taxon>Eukaryota</taxon>
        <taxon>Fungi</taxon>
        <taxon>Dikarya</taxon>
        <taxon>Basidiomycota</taxon>
        <taxon>Agaricomycotina</taxon>
        <taxon>Agaricomycetes</taxon>
        <taxon>Agaricomycetidae</taxon>
        <taxon>Agaricales</taxon>
        <taxon>Marasmiineae</taxon>
        <taxon>Mycenaceae</taxon>
        <taxon>Mycena</taxon>
    </lineage>
</organism>
<sequence length="189" mass="20508">MSIFALQKQRLTLLILLGTDRLEVLFSLTRTAIGTNVNVDIYQLSTHASNLTETSIILASRPRRLKLPMIINDISPNADHITPTSWKGDLHVGWPILLTTWQLGRQFTSGIDIFSPLGSYLLDFIDEESPEDFAVDPSILPVVAPSSDPHAEPISAPLDPASSDSASGDSSYTPDSDVEDALAIVEPQG</sequence>
<evidence type="ECO:0000313" key="3">
    <source>
        <dbReference type="Proteomes" id="UP001215280"/>
    </source>
</evidence>
<keyword evidence="3" id="KW-1185">Reference proteome</keyword>
<feature type="compositionally biased region" description="Low complexity" evidence="1">
    <location>
        <begin position="153"/>
        <end position="171"/>
    </location>
</feature>
<evidence type="ECO:0000313" key="2">
    <source>
        <dbReference type="EMBL" id="KAJ7758950.1"/>
    </source>
</evidence>
<protein>
    <submittedName>
        <fullName evidence="2">Uncharacterized protein</fullName>
    </submittedName>
</protein>
<name>A0AAD7J7P2_9AGAR</name>
<dbReference type="Proteomes" id="UP001215280">
    <property type="component" value="Unassembled WGS sequence"/>
</dbReference>
<evidence type="ECO:0000256" key="1">
    <source>
        <dbReference type="SAM" id="MobiDB-lite"/>
    </source>
</evidence>
<comment type="caution">
    <text evidence="2">The sequence shown here is derived from an EMBL/GenBank/DDBJ whole genome shotgun (WGS) entry which is preliminary data.</text>
</comment>
<dbReference type="AlphaFoldDB" id="A0AAD7J7P2"/>
<reference evidence="2" key="1">
    <citation type="submission" date="2023-03" db="EMBL/GenBank/DDBJ databases">
        <title>Massive genome expansion in bonnet fungi (Mycena s.s.) driven by repeated elements and novel gene families across ecological guilds.</title>
        <authorList>
            <consortium name="Lawrence Berkeley National Laboratory"/>
            <person name="Harder C.B."/>
            <person name="Miyauchi S."/>
            <person name="Viragh M."/>
            <person name="Kuo A."/>
            <person name="Thoen E."/>
            <person name="Andreopoulos B."/>
            <person name="Lu D."/>
            <person name="Skrede I."/>
            <person name="Drula E."/>
            <person name="Henrissat B."/>
            <person name="Morin E."/>
            <person name="Kohler A."/>
            <person name="Barry K."/>
            <person name="LaButti K."/>
            <person name="Morin E."/>
            <person name="Salamov A."/>
            <person name="Lipzen A."/>
            <person name="Mereny Z."/>
            <person name="Hegedus B."/>
            <person name="Baldrian P."/>
            <person name="Stursova M."/>
            <person name="Weitz H."/>
            <person name="Taylor A."/>
            <person name="Grigoriev I.V."/>
            <person name="Nagy L.G."/>
            <person name="Martin F."/>
            <person name="Kauserud H."/>
        </authorList>
    </citation>
    <scope>NUCLEOTIDE SEQUENCE</scope>
    <source>
        <strain evidence="2">CBHHK188m</strain>
    </source>
</reference>
<feature type="region of interest" description="Disordered" evidence="1">
    <location>
        <begin position="144"/>
        <end position="189"/>
    </location>
</feature>
<accession>A0AAD7J7P2</accession>
<proteinExistence type="predicted"/>
<dbReference type="EMBL" id="JARJLG010000053">
    <property type="protein sequence ID" value="KAJ7758950.1"/>
    <property type="molecule type" value="Genomic_DNA"/>
</dbReference>
<gene>
    <name evidence="2" type="ORF">DFH07DRAFT_958091</name>
</gene>